<organism evidence="1">
    <name type="scientific">Rhipicephalus zambeziensis</name>
    <dbReference type="NCBI Taxonomy" id="60191"/>
    <lineage>
        <taxon>Eukaryota</taxon>
        <taxon>Metazoa</taxon>
        <taxon>Ecdysozoa</taxon>
        <taxon>Arthropoda</taxon>
        <taxon>Chelicerata</taxon>
        <taxon>Arachnida</taxon>
        <taxon>Acari</taxon>
        <taxon>Parasitiformes</taxon>
        <taxon>Ixodida</taxon>
        <taxon>Ixodoidea</taxon>
        <taxon>Ixodidae</taxon>
        <taxon>Rhipicephalinae</taxon>
        <taxon>Rhipicephalus</taxon>
        <taxon>Rhipicephalus</taxon>
    </lineage>
</organism>
<name>A0A224YQW4_9ACAR</name>
<protein>
    <submittedName>
        <fullName evidence="1">Uncharacterized protein</fullName>
    </submittedName>
</protein>
<evidence type="ECO:0000313" key="1">
    <source>
        <dbReference type="EMBL" id="MAA19976.1"/>
    </source>
</evidence>
<dbReference type="AlphaFoldDB" id="A0A224YQW4"/>
<dbReference type="EMBL" id="GFPF01008830">
    <property type="protein sequence ID" value="MAA19976.1"/>
    <property type="molecule type" value="Transcribed_RNA"/>
</dbReference>
<reference evidence="1" key="1">
    <citation type="journal article" date="2017" name="Parasit. Vectors">
        <title>Sialotranscriptomics of Rhipicephalus zambeziensis reveals intricate expression profiles of secretory proteins and suggests tight temporal transcriptional regulation during blood-feeding.</title>
        <authorList>
            <person name="de Castro M.H."/>
            <person name="de Klerk D."/>
            <person name="Pienaar R."/>
            <person name="Rees D.J.G."/>
            <person name="Mans B.J."/>
        </authorList>
    </citation>
    <scope>NUCLEOTIDE SEQUENCE</scope>
    <source>
        <tissue evidence="1">Salivary glands</tissue>
    </source>
</reference>
<sequence length="122" mass="14002">MNRQAAHVNAICVLFSLAFLISPVKCILKIQISFFFFFSCLLHIAWWGKINEQLLLSEVVRVLKSYDERFKETVGQTEVFFTIKSPMQAMSACFSKIVPSGAKFHEEFHELHLAMSQTVTKP</sequence>
<proteinExistence type="predicted"/>
<accession>A0A224YQW4</accession>